<dbReference type="InterPro" id="IPR048576">
    <property type="entry name" value="Rv2175c_wHTH"/>
</dbReference>
<evidence type="ECO:0000313" key="3">
    <source>
        <dbReference type="EMBL" id="EWT05982.1"/>
    </source>
</evidence>
<comment type="caution">
    <text evidence="3">The sequence shown here is derived from an EMBL/GenBank/DDBJ whole genome shotgun (WGS) entry which is preliminary data.</text>
</comment>
<dbReference type="GO" id="GO:0003677">
    <property type="term" value="F:DNA binding"/>
    <property type="evidence" value="ECO:0007669"/>
    <property type="project" value="InterPro"/>
</dbReference>
<evidence type="ECO:0000313" key="4">
    <source>
        <dbReference type="Proteomes" id="UP000019494"/>
    </source>
</evidence>
<sequence>MTDASNRVDQDLQDLVGDWLTVPDAAERVGVPLSRIRQWIADREVLAARVGERSVVAVPARFFDESGPRSDLKGTVTVLADGGMDDAEIIRWLFTPDATLPVDGAPIDALWAGHKREIRRRAQAEAL</sequence>
<dbReference type="InterPro" id="IPR041098">
    <property type="entry name" value="Rv2175c_C"/>
</dbReference>
<dbReference type="OrthoDB" id="3784042at2"/>
<protein>
    <submittedName>
        <fullName evidence="3">Uncharacterized protein</fullName>
    </submittedName>
</protein>
<feature type="domain" description="Rv2175c C-terminal" evidence="1">
    <location>
        <begin position="71"/>
        <end position="126"/>
    </location>
</feature>
<organism evidence="3 4">
    <name type="scientific">Intrasporangium chromatireducens Q5-1</name>
    <dbReference type="NCBI Taxonomy" id="584657"/>
    <lineage>
        <taxon>Bacteria</taxon>
        <taxon>Bacillati</taxon>
        <taxon>Actinomycetota</taxon>
        <taxon>Actinomycetes</taxon>
        <taxon>Micrococcales</taxon>
        <taxon>Intrasporangiaceae</taxon>
        <taxon>Intrasporangium</taxon>
    </lineage>
</organism>
<gene>
    <name evidence="3" type="ORF">N864_00470</name>
</gene>
<reference evidence="4" key="1">
    <citation type="submission" date="2013-08" db="EMBL/GenBank/DDBJ databases">
        <title>Intrasporangium oryzae NRRL B-24470.</title>
        <authorList>
            <person name="Liu H."/>
            <person name="Wang G."/>
        </authorList>
    </citation>
    <scope>NUCLEOTIDE SEQUENCE [LARGE SCALE GENOMIC DNA]</scope>
    <source>
        <strain evidence="4">Q5-1</strain>
    </source>
</reference>
<dbReference type="EMBL" id="AWQS01000073">
    <property type="protein sequence ID" value="EWT05982.1"/>
    <property type="molecule type" value="Genomic_DNA"/>
</dbReference>
<name>W9GLK2_9MICO</name>
<dbReference type="Pfam" id="PF21531">
    <property type="entry name" value="Rv2175c_wHTH"/>
    <property type="match status" value="1"/>
</dbReference>
<evidence type="ECO:0000259" key="1">
    <source>
        <dbReference type="Pfam" id="PF18367"/>
    </source>
</evidence>
<proteinExistence type="predicted"/>
<feature type="domain" description="DNA-binding protein Rv2175c wHTH" evidence="2">
    <location>
        <begin position="16"/>
        <end position="63"/>
    </location>
</feature>
<dbReference type="AlphaFoldDB" id="W9GLK2"/>
<dbReference type="Proteomes" id="UP000019494">
    <property type="component" value="Unassembled WGS sequence"/>
</dbReference>
<dbReference type="RefSeq" id="WP_034716315.1">
    <property type="nucleotide sequence ID" value="NZ_AWQS01000073.1"/>
</dbReference>
<dbReference type="Pfam" id="PF18367">
    <property type="entry name" value="Rv2175c_C"/>
    <property type="match status" value="1"/>
</dbReference>
<keyword evidence="4" id="KW-1185">Reference proteome</keyword>
<accession>W9GLK2</accession>
<evidence type="ECO:0000259" key="2">
    <source>
        <dbReference type="Pfam" id="PF21531"/>
    </source>
</evidence>